<feature type="region of interest" description="Disordered" evidence="1">
    <location>
        <begin position="145"/>
        <end position="171"/>
    </location>
</feature>
<evidence type="ECO:0000256" key="2">
    <source>
        <dbReference type="SAM" id="SignalP"/>
    </source>
</evidence>
<evidence type="ECO:0000313" key="4">
    <source>
        <dbReference type="Proteomes" id="UP000026249"/>
    </source>
</evidence>
<proteinExistence type="predicted"/>
<protein>
    <submittedName>
        <fullName evidence="3">Copper-binding protein</fullName>
    </submittedName>
</protein>
<reference evidence="3 4" key="1">
    <citation type="submission" date="2014-03" db="EMBL/GenBank/DDBJ databases">
        <title>Draft Genome Sequence of Actibacterium mucosum KCTC 23349, a Marine Alphaproteobacterium with Complex Ionic Requirements Isolated from Mediterranean Seawater at Malvarrosa Beach, Valencia, Spain.</title>
        <authorList>
            <person name="Arahal D.R."/>
            <person name="Shao Z."/>
            <person name="Lai Q."/>
            <person name="Pujalte M.J."/>
        </authorList>
    </citation>
    <scope>NUCLEOTIDE SEQUENCE [LARGE SCALE GENOMIC DNA]</scope>
    <source>
        <strain evidence="3 4">KCTC 23349</strain>
    </source>
</reference>
<accession>A0A037ZKI3</accession>
<gene>
    <name evidence="3" type="ORF">ACMU_10405</name>
</gene>
<keyword evidence="4" id="KW-1185">Reference proteome</keyword>
<dbReference type="InterPro" id="IPR036182">
    <property type="entry name" value="PCuAC_sf"/>
</dbReference>
<dbReference type="PANTHER" id="PTHR36302">
    <property type="entry name" value="BLR7088 PROTEIN"/>
    <property type="match status" value="1"/>
</dbReference>
<evidence type="ECO:0000313" key="3">
    <source>
        <dbReference type="EMBL" id="KAJ56154.1"/>
    </source>
</evidence>
<name>A0A037ZKI3_9RHOB</name>
<feature type="signal peptide" evidence="2">
    <location>
        <begin position="1"/>
        <end position="21"/>
    </location>
</feature>
<sequence length="171" mass="17828">MLKSTVFAAAAAILSTMPAFADGIMVKDAYARSASPAARTGAIFMVLDNHTHADDRLIAATSEAAARVELHTHTDDGNGVMRMHEVEGGFAIPAHGEHVLARGGDHVMLMGLTAPLVHGETVDVTLTFEKAGEMTVSVPVDLERNDAHAGHGGHGDHGGGHKAKGHGKHNH</sequence>
<feature type="compositionally biased region" description="Basic and acidic residues" evidence="1">
    <location>
        <begin position="145"/>
        <end position="159"/>
    </location>
</feature>
<feature type="compositionally biased region" description="Basic residues" evidence="1">
    <location>
        <begin position="160"/>
        <end position="171"/>
    </location>
</feature>
<evidence type="ECO:0000256" key="1">
    <source>
        <dbReference type="SAM" id="MobiDB-lite"/>
    </source>
</evidence>
<dbReference type="OrthoDB" id="9796962at2"/>
<comment type="caution">
    <text evidence="3">The sequence shown here is derived from an EMBL/GenBank/DDBJ whole genome shotgun (WGS) entry which is preliminary data.</text>
</comment>
<dbReference type="RefSeq" id="WP_035258403.1">
    <property type="nucleotide sequence ID" value="NZ_JFKE01000003.1"/>
</dbReference>
<feature type="chain" id="PRO_5001564057" evidence="2">
    <location>
        <begin position="22"/>
        <end position="171"/>
    </location>
</feature>
<dbReference type="Proteomes" id="UP000026249">
    <property type="component" value="Unassembled WGS sequence"/>
</dbReference>
<organism evidence="3 4">
    <name type="scientific">Actibacterium mucosum KCTC 23349</name>
    <dbReference type="NCBI Taxonomy" id="1454373"/>
    <lineage>
        <taxon>Bacteria</taxon>
        <taxon>Pseudomonadati</taxon>
        <taxon>Pseudomonadota</taxon>
        <taxon>Alphaproteobacteria</taxon>
        <taxon>Rhodobacterales</taxon>
        <taxon>Roseobacteraceae</taxon>
        <taxon>Actibacterium</taxon>
    </lineage>
</organism>
<dbReference type="EMBL" id="JFKE01000003">
    <property type="protein sequence ID" value="KAJ56154.1"/>
    <property type="molecule type" value="Genomic_DNA"/>
</dbReference>
<dbReference type="SUPFAM" id="SSF110087">
    <property type="entry name" value="DR1885-like metal-binding protein"/>
    <property type="match status" value="1"/>
</dbReference>
<dbReference type="InterPro" id="IPR007410">
    <property type="entry name" value="LpqE-like"/>
</dbReference>
<dbReference type="Gene3D" id="2.60.40.1890">
    <property type="entry name" value="PCu(A)C copper chaperone"/>
    <property type="match status" value="1"/>
</dbReference>
<dbReference type="InterPro" id="IPR058248">
    <property type="entry name" value="Lxx211020-like"/>
</dbReference>
<dbReference type="Pfam" id="PF04314">
    <property type="entry name" value="PCuAC"/>
    <property type="match status" value="1"/>
</dbReference>
<dbReference type="AlphaFoldDB" id="A0A037ZKI3"/>
<keyword evidence="2" id="KW-0732">Signal</keyword>
<dbReference type="PANTHER" id="PTHR36302:SF1">
    <property type="entry name" value="COPPER CHAPERONE PCU(A)C"/>
    <property type="match status" value="1"/>
</dbReference>
<dbReference type="STRING" id="1454373.ACMU_10405"/>